<name>B0MGP6_ANACD</name>
<organism evidence="1 2">
    <name type="scientific">Anaerostipes caccae (strain DSM 14662 / CCUG 47493 / JCM 13470 / NCIMB 13811 / L1-92)</name>
    <dbReference type="NCBI Taxonomy" id="411490"/>
    <lineage>
        <taxon>Bacteria</taxon>
        <taxon>Bacillati</taxon>
        <taxon>Bacillota</taxon>
        <taxon>Clostridia</taxon>
        <taxon>Lachnospirales</taxon>
        <taxon>Lachnospiraceae</taxon>
        <taxon>Anaerostipes</taxon>
    </lineage>
</organism>
<reference evidence="1" key="2">
    <citation type="submission" date="2013-11" db="EMBL/GenBank/DDBJ databases">
        <title>Draft genome sequence of Anaerostipes caccae (DSM 14662).</title>
        <authorList>
            <person name="Sudarsanam P."/>
            <person name="Ley R."/>
            <person name="Guruge J."/>
            <person name="Turnbaugh P.J."/>
            <person name="Mahowald M."/>
            <person name="Liep D."/>
            <person name="Gordon J."/>
        </authorList>
    </citation>
    <scope>NUCLEOTIDE SEQUENCE</scope>
    <source>
        <strain evidence="1">DSM 14662</strain>
    </source>
</reference>
<comment type="caution">
    <text evidence="1">The sequence shown here is derived from an EMBL/GenBank/DDBJ whole genome shotgun (WGS) entry which is preliminary data.</text>
</comment>
<dbReference type="AlphaFoldDB" id="B0MGP6"/>
<dbReference type="EMBL" id="ABAX03000022">
    <property type="protein sequence ID" value="EDR96674.1"/>
    <property type="molecule type" value="Genomic_DNA"/>
</dbReference>
<evidence type="ECO:0000313" key="2">
    <source>
        <dbReference type="Proteomes" id="UP000004935"/>
    </source>
</evidence>
<protein>
    <submittedName>
        <fullName evidence="1">Uncharacterized protein</fullName>
    </submittedName>
</protein>
<keyword evidence="2" id="KW-1185">Reference proteome</keyword>
<accession>B0MGP6</accession>
<sequence>MYSGSRMEKKFSALLLYFFTLTFRAIYYSLSITKDMKEGRDEYAA</sequence>
<reference evidence="1" key="1">
    <citation type="submission" date="2007-11" db="EMBL/GenBank/DDBJ databases">
        <authorList>
            <person name="Fulton L."/>
            <person name="Clifton S."/>
            <person name="Fulton B."/>
            <person name="Xu J."/>
            <person name="Minx P."/>
            <person name="Pepin K.H."/>
            <person name="Johnson M."/>
            <person name="Thiruvilangam P."/>
            <person name="Bhonagiri V."/>
            <person name="Nash W.E."/>
            <person name="Mardis E.R."/>
            <person name="Wilson R.K."/>
        </authorList>
    </citation>
    <scope>NUCLEOTIDE SEQUENCE [LARGE SCALE GENOMIC DNA]</scope>
    <source>
        <strain evidence="1">DSM 14662</strain>
    </source>
</reference>
<dbReference type="HOGENOM" id="CLU_3195331_0_0_9"/>
<gene>
    <name evidence="1" type="ORF">ANACAC_02765</name>
</gene>
<proteinExistence type="predicted"/>
<dbReference type="Proteomes" id="UP000004935">
    <property type="component" value="Unassembled WGS sequence"/>
</dbReference>
<evidence type="ECO:0000313" key="1">
    <source>
        <dbReference type="EMBL" id="EDR96674.1"/>
    </source>
</evidence>